<evidence type="ECO:0000256" key="6">
    <source>
        <dbReference type="ARBA" id="ARBA00022833"/>
    </source>
</evidence>
<dbReference type="InterPro" id="IPR001841">
    <property type="entry name" value="Znf_RING"/>
</dbReference>
<dbReference type="KEGG" id="glz:GLAREA_05381"/>
<evidence type="ECO:0000256" key="7">
    <source>
        <dbReference type="ARBA" id="ARBA00023015"/>
    </source>
</evidence>
<dbReference type="InterPro" id="IPR027370">
    <property type="entry name" value="Znf-RING_euk"/>
</dbReference>
<dbReference type="HOGENOM" id="CLU_555525_0_0_1"/>
<accession>S3ECK9</accession>
<evidence type="ECO:0000256" key="4">
    <source>
        <dbReference type="ARBA" id="ARBA00022723"/>
    </source>
</evidence>
<keyword evidence="5 9" id="KW-0863">Zinc-finger</keyword>
<organism evidence="11 12">
    <name type="scientific">Glarea lozoyensis (strain ATCC 20868 / MF5171)</name>
    <dbReference type="NCBI Taxonomy" id="1116229"/>
    <lineage>
        <taxon>Eukaryota</taxon>
        <taxon>Fungi</taxon>
        <taxon>Dikarya</taxon>
        <taxon>Ascomycota</taxon>
        <taxon>Pezizomycotina</taxon>
        <taxon>Leotiomycetes</taxon>
        <taxon>Helotiales</taxon>
        <taxon>Helotiaceae</taxon>
        <taxon>Glarea</taxon>
    </lineage>
</organism>
<dbReference type="RefSeq" id="XP_008076861.1">
    <property type="nucleotide sequence ID" value="XM_008078670.1"/>
</dbReference>
<dbReference type="GO" id="GO:0061630">
    <property type="term" value="F:ubiquitin protein ligase activity"/>
    <property type="evidence" value="ECO:0007669"/>
    <property type="project" value="UniProtKB-EC"/>
</dbReference>
<keyword evidence="7" id="KW-0805">Transcription regulation</keyword>
<dbReference type="AlphaFoldDB" id="S3ECK9"/>
<dbReference type="InterPro" id="IPR013083">
    <property type="entry name" value="Znf_RING/FYVE/PHD"/>
</dbReference>
<evidence type="ECO:0000256" key="8">
    <source>
        <dbReference type="ARBA" id="ARBA00023163"/>
    </source>
</evidence>
<dbReference type="OrthoDB" id="21204at2759"/>
<dbReference type="SUPFAM" id="SSF57850">
    <property type="entry name" value="RING/U-box"/>
    <property type="match status" value="1"/>
</dbReference>
<keyword evidence="6" id="KW-0862">Zinc</keyword>
<dbReference type="InterPro" id="IPR017907">
    <property type="entry name" value="Znf_RING_CS"/>
</dbReference>
<dbReference type="PANTHER" id="PTHR46077">
    <property type="entry name" value="E3 UBIQUITIN-PROTEIN LIGASE TOPORS"/>
    <property type="match status" value="1"/>
</dbReference>
<evidence type="ECO:0000313" key="12">
    <source>
        <dbReference type="Proteomes" id="UP000016922"/>
    </source>
</evidence>
<dbReference type="Gene3D" id="3.30.40.10">
    <property type="entry name" value="Zinc/RING finger domain, C3HC4 (zinc finger)"/>
    <property type="match status" value="1"/>
</dbReference>
<evidence type="ECO:0000256" key="9">
    <source>
        <dbReference type="PROSITE-ProRule" id="PRU00175"/>
    </source>
</evidence>
<evidence type="ECO:0000256" key="2">
    <source>
        <dbReference type="ARBA" id="ARBA00012483"/>
    </source>
</evidence>
<reference evidence="11 12" key="1">
    <citation type="journal article" date="2013" name="BMC Genomics">
        <title>Genomics-driven discovery of the pneumocandin biosynthetic gene cluster in the fungus Glarea lozoyensis.</title>
        <authorList>
            <person name="Chen L."/>
            <person name="Yue Q."/>
            <person name="Zhang X."/>
            <person name="Xiang M."/>
            <person name="Wang C."/>
            <person name="Li S."/>
            <person name="Che Y."/>
            <person name="Ortiz-Lopez F.J."/>
            <person name="Bills G.F."/>
            <person name="Liu X."/>
            <person name="An Z."/>
        </authorList>
    </citation>
    <scope>NUCLEOTIDE SEQUENCE [LARGE SCALE GENOMIC DNA]</scope>
    <source>
        <strain evidence="12">ATCC 20868 / MF5171</strain>
    </source>
</reference>
<feature type="domain" description="RING-type" evidence="10">
    <location>
        <begin position="97"/>
        <end position="142"/>
    </location>
</feature>
<dbReference type="PANTHER" id="PTHR46077:SF1">
    <property type="entry name" value="TOP1 BINDING ARGININE_SERINE RICH PROTEIN, E3 UBIQUITIN LIGASE"/>
    <property type="match status" value="1"/>
</dbReference>
<dbReference type="GO" id="GO:0006513">
    <property type="term" value="P:protein monoubiquitination"/>
    <property type="evidence" value="ECO:0007669"/>
    <property type="project" value="TreeGrafter"/>
</dbReference>
<dbReference type="Proteomes" id="UP000016922">
    <property type="component" value="Unassembled WGS sequence"/>
</dbReference>
<evidence type="ECO:0000256" key="5">
    <source>
        <dbReference type="ARBA" id="ARBA00022771"/>
    </source>
</evidence>
<keyword evidence="8" id="KW-0804">Transcription</keyword>
<dbReference type="STRING" id="1116229.S3ECK9"/>
<name>S3ECK9_GLAL2</name>
<dbReference type="GO" id="GO:0000209">
    <property type="term" value="P:protein polyubiquitination"/>
    <property type="evidence" value="ECO:0007669"/>
    <property type="project" value="TreeGrafter"/>
</dbReference>
<evidence type="ECO:0000259" key="10">
    <source>
        <dbReference type="PROSITE" id="PS50089"/>
    </source>
</evidence>
<dbReference type="SMART" id="SM00184">
    <property type="entry name" value="RING"/>
    <property type="match status" value="1"/>
</dbReference>
<dbReference type="GeneID" id="19464435"/>
<keyword evidence="12" id="KW-1185">Reference proteome</keyword>
<comment type="catalytic activity">
    <reaction evidence="1">
        <text>S-ubiquitinyl-[E2 ubiquitin-conjugating enzyme]-L-cysteine + [acceptor protein]-L-lysine = [E2 ubiquitin-conjugating enzyme]-L-cysteine + N(6)-ubiquitinyl-[acceptor protein]-L-lysine.</text>
        <dbReference type="EC" id="2.3.2.27"/>
    </reaction>
</comment>
<dbReference type="PROSITE" id="PS00518">
    <property type="entry name" value="ZF_RING_1"/>
    <property type="match status" value="1"/>
</dbReference>
<evidence type="ECO:0000256" key="1">
    <source>
        <dbReference type="ARBA" id="ARBA00000900"/>
    </source>
</evidence>
<dbReference type="GO" id="GO:0008270">
    <property type="term" value="F:zinc ion binding"/>
    <property type="evidence" value="ECO:0007669"/>
    <property type="project" value="UniProtKB-KW"/>
</dbReference>
<proteinExistence type="predicted"/>
<keyword evidence="4" id="KW-0479">Metal-binding</keyword>
<keyword evidence="3" id="KW-0808">Transferase</keyword>
<evidence type="ECO:0000313" key="11">
    <source>
        <dbReference type="EMBL" id="EPE36043.1"/>
    </source>
</evidence>
<sequence>MPSPYAAPTAYISGDDHLDGDELNINDINLNDDSSNRDPQAYEGAIDEIHQEDPALPLIEETNVTSHERILFHPPTTCSKNDEIPALSPSREPDLNCPICHDDYDNKSLVEPCLHTFCLACLKESVKISIETTQVPICPHCRQSIIVIYHSMLEDGQATKEKIISPTEMEFQETVDLLNDRRPDIRQAIEDRQEISERIESEEGSSLSAADMASRLENVTQKASEIASDVASRYSYETPLNAPPVEIILEFYDIVMSLIRAAKTEQQMITVKPVLIRVNGQIRRMEDCVVEHRWPDSYWRAHGLRYLSRPVELVILPTSLLEDKPRGTRGELLSINDILKDYFAGERESCGWEEQRLGTLTELSFPFNTSMIPTNVEEELVINFPHAALSEELNCFARRSVDRMEQIDGFFHIIIDGNSVLTRPIDGIQGPDRQALNKWLEWNDEFLKMLEVLRPAAHKSDEVASVLNPVIRRVNRRKRLLWLIYREADYS</sequence>
<evidence type="ECO:0000256" key="3">
    <source>
        <dbReference type="ARBA" id="ARBA00022679"/>
    </source>
</evidence>
<dbReference type="Pfam" id="PF13445">
    <property type="entry name" value="zf-RING_UBOX"/>
    <property type="match status" value="1"/>
</dbReference>
<protein>
    <recommendedName>
        <fullName evidence="2">RING-type E3 ubiquitin transferase</fullName>
        <ecNumber evidence="2">2.3.2.27</ecNumber>
    </recommendedName>
</protein>
<dbReference type="PROSITE" id="PS50089">
    <property type="entry name" value="ZF_RING_2"/>
    <property type="match status" value="1"/>
</dbReference>
<gene>
    <name evidence="11" type="ORF">GLAREA_05381</name>
</gene>
<dbReference type="EC" id="2.3.2.27" evidence="2"/>
<dbReference type="EMBL" id="KE145353">
    <property type="protein sequence ID" value="EPE36043.1"/>
    <property type="molecule type" value="Genomic_DNA"/>
</dbReference>